<dbReference type="InterPro" id="IPR023635">
    <property type="entry name" value="Peptide_deformylase"/>
</dbReference>
<accession>A0A3E1YB47</accession>
<keyword evidence="4" id="KW-0648">Protein biosynthesis</keyword>
<feature type="binding site" evidence="4">
    <location>
        <position position="88"/>
    </location>
    <ligand>
        <name>Fe cation</name>
        <dbReference type="ChEBI" id="CHEBI:24875"/>
    </ligand>
</feature>
<dbReference type="Pfam" id="PF01327">
    <property type="entry name" value="Pep_deformylase"/>
    <property type="match status" value="1"/>
</dbReference>
<dbReference type="HAMAP" id="MF_00163">
    <property type="entry name" value="Pep_deformylase"/>
    <property type="match status" value="1"/>
</dbReference>
<evidence type="ECO:0000256" key="3">
    <source>
        <dbReference type="ARBA" id="ARBA00022801"/>
    </source>
</evidence>
<evidence type="ECO:0000313" key="6">
    <source>
        <dbReference type="Proteomes" id="UP000260644"/>
    </source>
</evidence>
<proteinExistence type="inferred from homology"/>
<dbReference type="AlphaFoldDB" id="A0A3E1YB47"/>
<reference evidence="5 6" key="1">
    <citation type="submission" date="2018-07" db="EMBL/GenBank/DDBJ databases">
        <title>Chitinophaga K2CV101002-2 sp. nov., isolated from a monsoon evergreen broad-leaved forest soil.</title>
        <authorList>
            <person name="Lv Y."/>
        </authorList>
    </citation>
    <scope>NUCLEOTIDE SEQUENCE [LARGE SCALE GENOMIC DNA]</scope>
    <source>
        <strain evidence="5 6">GDMCC 1.1288</strain>
    </source>
</reference>
<keyword evidence="3 4" id="KW-0378">Hydrolase</keyword>
<dbReference type="GO" id="GO:0006412">
    <property type="term" value="P:translation"/>
    <property type="evidence" value="ECO:0007669"/>
    <property type="project" value="UniProtKB-UniRule"/>
</dbReference>
<comment type="cofactor">
    <cofactor evidence="4">
        <name>Fe(2+)</name>
        <dbReference type="ChEBI" id="CHEBI:29033"/>
    </cofactor>
    <text evidence="4">Binds 1 Fe(2+) ion.</text>
</comment>
<dbReference type="NCBIfam" id="NF001159">
    <property type="entry name" value="PRK00150.1-3"/>
    <property type="match status" value="1"/>
</dbReference>
<dbReference type="Gene3D" id="3.90.45.10">
    <property type="entry name" value="Peptide deformylase"/>
    <property type="match status" value="1"/>
</dbReference>
<dbReference type="PRINTS" id="PR01576">
    <property type="entry name" value="PDEFORMYLASE"/>
</dbReference>
<comment type="catalytic activity">
    <reaction evidence="4">
        <text>N-terminal N-formyl-L-methionyl-[peptide] + H2O = N-terminal L-methionyl-[peptide] + formate</text>
        <dbReference type="Rhea" id="RHEA:24420"/>
        <dbReference type="Rhea" id="RHEA-COMP:10639"/>
        <dbReference type="Rhea" id="RHEA-COMP:10640"/>
        <dbReference type="ChEBI" id="CHEBI:15377"/>
        <dbReference type="ChEBI" id="CHEBI:15740"/>
        <dbReference type="ChEBI" id="CHEBI:49298"/>
        <dbReference type="ChEBI" id="CHEBI:64731"/>
        <dbReference type="EC" id="3.5.1.88"/>
    </reaction>
</comment>
<name>A0A3E1YB47_9BACT</name>
<keyword evidence="6" id="KW-1185">Reference proteome</keyword>
<comment type="caution">
    <text evidence="5">The sequence shown here is derived from an EMBL/GenBank/DDBJ whole genome shotgun (WGS) entry which is preliminary data.</text>
</comment>
<dbReference type="GO" id="GO:0042586">
    <property type="term" value="F:peptide deformylase activity"/>
    <property type="evidence" value="ECO:0007669"/>
    <property type="project" value="UniProtKB-UniRule"/>
</dbReference>
<keyword evidence="4" id="KW-0408">Iron</keyword>
<dbReference type="PANTHER" id="PTHR10458">
    <property type="entry name" value="PEPTIDE DEFORMYLASE"/>
    <property type="match status" value="1"/>
</dbReference>
<dbReference type="NCBIfam" id="TIGR00079">
    <property type="entry name" value="pept_deformyl"/>
    <property type="match status" value="1"/>
</dbReference>
<evidence type="ECO:0000256" key="2">
    <source>
        <dbReference type="ARBA" id="ARBA00022723"/>
    </source>
</evidence>
<evidence type="ECO:0000256" key="4">
    <source>
        <dbReference type="HAMAP-Rule" id="MF_00163"/>
    </source>
</evidence>
<dbReference type="CDD" id="cd00487">
    <property type="entry name" value="Pep_deformylase"/>
    <property type="match status" value="1"/>
</dbReference>
<evidence type="ECO:0000256" key="1">
    <source>
        <dbReference type="ARBA" id="ARBA00010759"/>
    </source>
</evidence>
<feature type="active site" evidence="4">
    <location>
        <position position="131"/>
    </location>
</feature>
<dbReference type="PANTHER" id="PTHR10458:SF22">
    <property type="entry name" value="PEPTIDE DEFORMYLASE"/>
    <property type="match status" value="1"/>
</dbReference>
<keyword evidence="2 4" id="KW-0479">Metal-binding</keyword>
<sequence>MILPIVTYGADILRQIADPVEESTPRLQELISNMKATMINARGAGLAASQVNRPLQLFLIETDDYFGVFINPAIIWYSEDTNSDTEGCLSIPGISQSVTRSNSITIRWQDELFAGHEQTFHGETARAIQHEYDHTQGILYLDHLQPLQRTLLKNKLQTILRGGIKTPYPMLRL</sequence>
<gene>
    <name evidence="4 5" type="primary">def</name>
    <name evidence="5" type="ORF">DVR12_09500</name>
</gene>
<evidence type="ECO:0000313" key="5">
    <source>
        <dbReference type="EMBL" id="RFS23245.1"/>
    </source>
</evidence>
<dbReference type="OrthoDB" id="9784988at2"/>
<comment type="function">
    <text evidence="4">Removes the formyl group from the N-terminal Met of newly synthesized proteins. Requires at least a dipeptide for an efficient rate of reaction. N-terminal L-methionine is a prerequisite for activity but the enzyme has broad specificity at other positions.</text>
</comment>
<dbReference type="EC" id="3.5.1.88" evidence="4"/>
<dbReference type="EMBL" id="QPMM01000004">
    <property type="protein sequence ID" value="RFS23245.1"/>
    <property type="molecule type" value="Genomic_DNA"/>
</dbReference>
<feature type="binding site" evidence="4">
    <location>
        <position position="134"/>
    </location>
    <ligand>
        <name>Fe cation</name>
        <dbReference type="ChEBI" id="CHEBI:24875"/>
    </ligand>
</feature>
<dbReference type="GO" id="GO:0046872">
    <property type="term" value="F:metal ion binding"/>
    <property type="evidence" value="ECO:0007669"/>
    <property type="project" value="UniProtKB-KW"/>
</dbReference>
<dbReference type="InterPro" id="IPR036821">
    <property type="entry name" value="Peptide_deformylase_sf"/>
</dbReference>
<protein>
    <recommendedName>
        <fullName evidence="4">Peptide deformylase</fullName>
        <shortName evidence="4">PDF</shortName>
        <ecNumber evidence="4">3.5.1.88</ecNumber>
    </recommendedName>
    <alternativeName>
        <fullName evidence="4">Polypeptide deformylase</fullName>
    </alternativeName>
</protein>
<dbReference type="Proteomes" id="UP000260644">
    <property type="component" value="Unassembled WGS sequence"/>
</dbReference>
<organism evidence="5 6">
    <name type="scientific">Chitinophaga silvatica</name>
    <dbReference type="NCBI Taxonomy" id="2282649"/>
    <lineage>
        <taxon>Bacteria</taxon>
        <taxon>Pseudomonadati</taxon>
        <taxon>Bacteroidota</taxon>
        <taxon>Chitinophagia</taxon>
        <taxon>Chitinophagales</taxon>
        <taxon>Chitinophagaceae</taxon>
        <taxon>Chitinophaga</taxon>
    </lineage>
</organism>
<dbReference type="PIRSF" id="PIRSF004749">
    <property type="entry name" value="Pep_def"/>
    <property type="match status" value="1"/>
</dbReference>
<dbReference type="SUPFAM" id="SSF56420">
    <property type="entry name" value="Peptide deformylase"/>
    <property type="match status" value="1"/>
</dbReference>
<feature type="binding site" evidence="4">
    <location>
        <position position="130"/>
    </location>
    <ligand>
        <name>Fe cation</name>
        <dbReference type="ChEBI" id="CHEBI:24875"/>
    </ligand>
</feature>
<comment type="similarity">
    <text evidence="1 4">Belongs to the polypeptide deformylase family.</text>
</comment>